<dbReference type="EMBL" id="GBXM01060400">
    <property type="protein sequence ID" value="JAH48177.1"/>
    <property type="molecule type" value="Transcribed_RNA"/>
</dbReference>
<accession>A0A0E9T3X6</accession>
<name>A0A0E9T3X6_ANGAN</name>
<protein>
    <submittedName>
        <fullName evidence="1">Uncharacterized protein</fullName>
    </submittedName>
</protein>
<proteinExistence type="predicted"/>
<organism evidence="1">
    <name type="scientific">Anguilla anguilla</name>
    <name type="common">European freshwater eel</name>
    <name type="synonym">Muraena anguilla</name>
    <dbReference type="NCBI Taxonomy" id="7936"/>
    <lineage>
        <taxon>Eukaryota</taxon>
        <taxon>Metazoa</taxon>
        <taxon>Chordata</taxon>
        <taxon>Craniata</taxon>
        <taxon>Vertebrata</taxon>
        <taxon>Euteleostomi</taxon>
        <taxon>Actinopterygii</taxon>
        <taxon>Neopterygii</taxon>
        <taxon>Teleostei</taxon>
        <taxon>Anguilliformes</taxon>
        <taxon>Anguillidae</taxon>
        <taxon>Anguilla</taxon>
    </lineage>
</organism>
<reference evidence="1" key="1">
    <citation type="submission" date="2014-11" db="EMBL/GenBank/DDBJ databases">
        <authorList>
            <person name="Amaro Gonzalez C."/>
        </authorList>
    </citation>
    <scope>NUCLEOTIDE SEQUENCE</scope>
</reference>
<reference evidence="1" key="2">
    <citation type="journal article" date="2015" name="Fish Shellfish Immunol.">
        <title>Early steps in the European eel (Anguilla anguilla)-Vibrio vulnificus interaction in the gills: Role of the RtxA13 toxin.</title>
        <authorList>
            <person name="Callol A."/>
            <person name="Pajuelo D."/>
            <person name="Ebbesson L."/>
            <person name="Teles M."/>
            <person name="MacKenzie S."/>
            <person name="Amaro C."/>
        </authorList>
    </citation>
    <scope>NUCLEOTIDE SEQUENCE</scope>
</reference>
<evidence type="ECO:0000313" key="1">
    <source>
        <dbReference type="EMBL" id="JAH48177.1"/>
    </source>
</evidence>
<sequence>MIVEIEEQQSHLFWKAMHTAVLKKQTHSEVDVHFRMGWGWGGC</sequence>
<dbReference type="AlphaFoldDB" id="A0A0E9T3X6"/>